<dbReference type="Pfam" id="PF13966">
    <property type="entry name" value="zf-RVT"/>
    <property type="match status" value="1"/>
</dbReference>
<reference evidence="2 3" key="1">
    <citation type="journal article" date="2018" name="MBio">
        <title>Comparative Genomics Reveals the Core Gene Toolbox for the Fungus-Insect Symbiosis.</title>
        <authorList>
            <person name="Wang Y."/>
            <person name="Stata M."/>
            <person name="Wang W."/>
            <person name="Stajich J.E."/>
            <person name="White M.M."/>
            <person name="Moncalvo J.M."/>
        </authorList>
    </citation>
    <scope>NUCLEOTIDE SEQUENCE [LARGE SCALE GENOMIC DNA]</scope>
    <source>
        <strain evidence="2 3">AUS-126-30</strain>
    </source>
</reference>
<protein>
    <recommendedName>
        <fullName evidence="1">Reverse transcriptase zinc-binding domain-containing protein</fullName>
    </recommendedName>
</protein>
<comment type="caution">
    <text evidence="2">The sequence shown here is derived from an EMBL/GenBank/DDBJ whole genome shotgun (WGS) entry which is preliminary data.</text>
</comment>
<sequence length="418" mass="48401">YGGLGLLSTTIQSKALFTKLIVGIISGTKPYSETYQKLIRGHVWNRAKKCNTHIFTVLSTKANLRSTKKSEVFYKYLITCAKDMGLCYSNIDESWRATELINLPINFSKVIPGLTFSKYETEILCKNKVFSWLDLIKKGTKVNLHYKTCYTINIGNVTRIFDIPESFRNILSSIGNSQVKHEWFIETKIILGEKDLAEYTSKTGRNYLKGEELVLTSYIQKWSLNKEDNSNITNWEGTYLLRASPKIKSIIWLFLHNGIRTGVRLSKFMKDVSKMCTYCNEEESFIHMFYECPRVANFWKEIAKLFSMIMICSENESTNFTIQGDDILNQLVSFENMVPNTKSLHAFAIWTIYKSRVEMNLQNILADGIVMFTRWLVEVKEQIARDVKKGKAAAKSWQTPKSNWFSYNRDNVLEFKNV</sequence>
<dbReference type="InterPro" id="IPR026960">
    <property type="entry name" value="RVT-Znf"/>
</dbReference>
<keyword evidence="3" id="KW-1185">Reference proteome</keyword>
<dbReference type="AlphaFoldDB" id="A0A2U1J973"/>
<evidence type="ECO:0000313" key="3">
    <source>
        <dbReference type="Proteomes" id="UP000245591"/>
    </source>
</evidence>
<dbReference type="Proteomes" id="UP000245591">
    <property type="component" value="Unassembled WGS sequence"/>
</dbReference>
<feature type="non-terminal residue" evidence="2">
    <location>
        <position position="1"/>
    </location>
</feature>
<evidence type="ECO:0000259" key="1">
    <source>
        <dbReference type="Pfam" id="PF13966"/>
    </source>
</evidence>
<organism evidence="2 3">
    <name type="scientific">Smittium angustum</name>
    <dbReference type="NCBI Taxonomy" id="133377"/>
    <lineage>
        <taxon>Eukaryota</taxon>
        <taxon>Fungi</taxon>
        <taxon>Fungi incertae sedis</taxon>
        <taxon>Zoopagomycota</taxon>
        <taxon>Kickxellomycotina</taxon>
        <taxon>Harpellomycetes</taxon>
        <taxon>Harpellales</taxon>
        <taxon>Legeriomycetaceae</taxon>
        <taxon>Smittium</taxon>
    </lineage>
</organism>
<accession>A0A2U1J973</accession>
<name>A0A2U1J973_SMIAN</name>
<evidence type="ECO:0000313" key="2">
    <source>
        <dbReference type="EMBL" id="PWA01585.1"/>
    </source>
</evidence>
<proteinExistence type="predicted"/>
<feature type="domain" description="Reverse transcriptase zinc-binding" evidence="1">
    <location>
        <begin position="221"/>
        <end position="299"/>
    </location>
</feature>
<dbReference type="EMBL" id="MBFU01000156">
    <property type="protein sequence ID" value="PWA01585.1"/>
    <property type="molecule type" value="Genomic_DNA"/>
</dbReference>
<gene>
    <name evidence="2" type="ORF">BB558_002313</name>
</gene>